<dbReference type="GO" id="GO:0005737">
    <property type="term" value="C:cytoplasm"/>
    <property type="evidence" value="ECO:0007669"/>
    <property type="project" value="TreeGrafter"/>
</dbReference>
<dbReference type="GO" id="GO:0006097">
    <property type="term" value="P:glyoxylate cycle"/>
    <property type="evidence" value="ECO:0007669"/>
    <property type="project" value="UniProtKB-KW"/>
</dbReference>
<evidence type="ECO:0000256" key="5">
    <source>
        <dbReference type="ARBA" id="ARBA00047918"/>
    </source>
</evidence>
<keyword evidence="4" id="KW-0808">Transferase</keyword>
<feature type="domain" description="Malate synthase TIM barrel" evidence="6">
    <location>
        <begin position="157"/>
        <end position="215"/>
    </location>
</feature>
<dbReference type="Gene3D" id="1.20.1220.12">
    <property type="entry name" value="Malate synthase, domain III"/>
    <property type="match status" value="1"/>
</dbReference>
<dbReference type="GO" id="GO:0006099">
    <property type="term" value="P:tricarboxylic acid cycle"/>
    <property type="evidence" value="ECO:0007669"/>
    <property type="project" value="UniProtKB-KW"/>
</dbReference>
<keyword evidence="2" id="KW-0329">Glyoxylate bypass</keyword>
<proteinExistence type="predicted"/>
<dbReference type="OrthoDB" id="4078635at2759"/>
<dbReference type="InterPro" id="IPR001465">
    <property type="entry name" value="Malate_synthase_TIM"/>
</dbReference>
<gene>
    <name evidence="8" type="primary">masA</name>
    <name evidence="8" type="ORF">AWC38_SpisGene16561</name>
</gene>
<dbReference type="AlphaFoldDB" id="A0A2B4RS30"/>
<dbReference type="EC" id="2.3.3.9" evidence="1"/>
<evidence type="ECO:0000256" key="3">
    <source>
        <dbReference type="ARBA" id="ARBA00022532"/>
    </source>
</evidence>
<accession>A0A2B4RS30</accession>
<feature type="domain" description="Malate synthase C-terminal" evidence="7">
    <location>
        <begin position="222"/>
        <end position="340"/>
    </location>
</feature>
<dbReference type="InterPro" id="IPR006252">
    <property type="entry name" value="Malate_synthA"/>
</dbReference>
<protein>
    <recommendedName>
        <fullName evidence="1">malate synthase</fullName>
        <ecNumber evidence="1">2.3.3.9</ecNumber>
    </recommendedName>
</protein>
<organism evidence="8 9">
    <name type="scientific">Stylophora pistillata</name>
    <name type="common">Smooth cauliflower coral</name>
    <dbReference type="NCBI Taxonomy" id="50429"/>
    <lineage>
        <taxon>Eukaryota</taxon>
        <taxon>Metazoa</taxon>
        <taxon>Cnidaria</taxon>
        <taxon>Anthozoa</taxon>
        <taxon>Hexacorallia</taxon>
        <taxon>Scleractinia</taxon>
        <taxon>Astrocoeniina</taxon>
        <taxon>Pocilloporidae</taxon>
        <taxon>Stylophora</taxon>
    </lineage>
</organism>
<dbReference type="Pfam" id="PF20659">
    <property type="entry name" value="MS_C"/>
    <property type="match status" value="1"/>
</dbReference>
<dbReference type="Pfam" id="PF01274">
    <property type="entry name" value="MS_TIM-barrel"/>
    <property type="match status" value="1"/>
</dbReference>
<reference evidence="9" key="1">
    <citation type="journal article" date="2017" name="bioRxiv">
        <title>Comparative analysis of the genomes of Stylophora pistillata and Acropora digitifera provides evidence for extensive differences between species of corals.</title>
        <authorList>
            <person name="Voolstra C.R."/>
            <person name="Li Y."/>
            <person name="Liew Y.J."/>
            <person name="Baumgarten S."/>
            <person name="Zoccola D."/>
            <person name="Flot J.-F."/>
            <person name="Tambutte S."/>
            <person name="Allemand D."/>
            <person name="Aranda M."/>
        </authorList>
    </citation>
    <scope>NUCLEOTIDE SEQUENCE [LARGE SCALE GENOMIC DNA]</scope>
</reference>
<dbReference type="STRING" id="50429.A0A2B4RS30"/>
<dbReference type="InterPro" id="IPR048355">
    <property type="entry name" value="MS_C"/>
</dbReference>
<sequence>MHGILDVELSGPPSCYEVEYQSLLTPHAIIFIVELVRQFDSNVEQMLRYRSIRKLTLNDSGELPFFQPQSVQVRDKTWRVSPVPPRLQCRAVDLGDISPADTEMFTKALNSPACGIQTDLDDGHCPSWTNQLRGLYNIFQFVHGNLRAFEFDPHTSTACHARACHATGGMAPVVLPKDNPQLREQITRKVCRAKFNEIKAGADGFLVFDPDLVQPLIQGGFTLQGLQDNITVGILFIDAWLRGQGVFVLKGAVEDSATAEISRSQIWQAIRHRCKLEGDGLIVTKALVCGQIKRITDELISQKAHNSVDAERLATSAKVLGELVLKRDFPQFITTYLYEHQAFRNRMQ</sequence>
<evidence type="ECO:0000259" key="7">
    <source>
        <dbReference type="Pfam" id="PF20659"/>
    </source>
</evidence>
<dbReference type="PANTHER" id="PTHR42902:SF2">
    <property type="entry name" value="MALATE SYNTHASE"/>
    <property type="match status" value="1"/>
</dbReference>
<dbReference type="Gene3D" id="3.20.20.360">
    <property type="entry name" value="Malate synthase, domain 3"/>
    <property type="match status" value="2"/>
</dbReference>
<evidence type="ECO:0000256" key="2">
    <source>
        <dbReference type="ARBA" id="ARBA00022435"/>
    </source>
</evidence>
<dbReference type="InterPro" id="IPR011076">
    <property type="entry name" value="Malate_synth_sf"/>
</dbReference>
<dbReference type="Proteomes" id="UP000225706">
    <property type="component" value="Unassembled WGS sequence"/>
</dbReference>
<evidence type="ECO:0000313" key="8">
    <source>
        <dbReference type="EMBL" id="PFX19065.1"/>
    </source>
</evidence>
<evidence type="ECO:0000256" key="4">
    <source>
        <dbReference type="ARBA" id="ARBA00022679"/>
    </source>
</evidence>
<dbReference type="InterPro" id="IPR044856">
    <property type="entry name" value="Malate_synth_C_sf"/>
</dbReference>
<name>A0A2B4RS30_STYPI</name>
<evidence type="ECO:0000313" key="9">
    <source>
        <dbReference type="Proteomes" id="UP000225706"/>
    </source>
</evidence>
<evidence type="ECO:0000259" key="6">
    <source>
        <dbReference type="Pfam" id="PF01274"/>
    </source>
</evidence>
<dbReference type="PANTHER" id="PTHR42902">
    <property type="entry name" value="MALATE SYNTHASE"/>
    <property type="match status" value="1"/>
</dbReference>
<keyword evidence="9" id="KW-1185">Reference proteome</keyword>
<dbReference type="FunFam" id="1.20.1220.12:FF:000001">
    <property type="entry name" value="Malate synthase"/>
    <property type="match status" value="1"/>
</dbReference>
<dbReference type="EMBL" id="LSMT01000379">
    <property type="protein sequence ID" value="PFX19065.1"/>
    <property type="molecule type" value="Genomic_DNA"/>
</dbReference>
<comment type="caution">
    <text evidence="8">The sequence shown here is derived from an EMBL/GenBank/DDBJ whole genome shotgun (WGS) entry which is preliminary data.</text>
</comment>
<dbReference type="GO" id="GO:0004474">
    <property type="term" value="F:malate synthase activity"/>
    <property type="evidence" value="ECO:0007669"/>
    <property type="project" value="UniProtKB-EC"/>
</dbReference>
<comment type="catalytic activity">
    <reaction evidence="5">
        <text>glyoxylate + acetyl-CoA + H2O = (S)-malate + CoA + H(+)</text>
        <dbReference type="Rhea" id="RHEA:18181"/>
        <dbReference type="ChEBI" id="CHEBI:15377"/>
        <dbReference type="ChEBI" id="CHEBI:15378"/>
        <dbReference type="ChEBI" id="CHEBI:15589"/>
        <dbReference type="ChEBI" id="CHEBI:36655"/>
        <dbReference type="ChEBI" id="CHEBI:57287"/>
        <dbReference type="ChEBI" id="CHEBI:57288"/>
        <dbReference type="EC" id="2.3.3.9"/>
    </reaction>
</comment>
<dbReference type="SUPFAM" id="SSF51645">
    <property type="entry name" value="Malate synthase G"/>
    <property type="match status" value="2"/>
</dbReference>
<dbReference type="InterPro" id="IPR046363">
    <property type="entry name" value="MS_N_TIM-barrel_dom"/>
</dbReference>
<keyword evidence="3" id="KW-0816">Tricarboxylic acid cycle</keyword>
<evidence type="ECO:0000256" key="1">
    <source>
        <dbReference type="ARBA" id="ARBA00012636"/>
    </source>
</evidence>